<dbReference type="AlphaFoldDB" id="A0A8C4N3N0"/>
<dbReference type="Ensembl" id="ENSEBUT00000002038.1">
    <property type="protein sequence ID" value="ENSEBUP00000001704.1"/>
    <property type="gene ID" value="ENSEBUG00000001419.1"/>
</dbReference>
<organism evidence="1 2">
    <name type="scientific">Eptatretus burgeri</name>
    <name type="common">Inshore hagfish</name>
    <dbReference type="NCBI Taxonomy" id="7764"/>
    <lineage>
        <taxon>Eukaryota</taxon>
        <taxon>Metazoa</taxon>
        <taxon>Chordata</taxon>
        <taxon>Craniata</taxon>
        <taxon>Vertebrata</taxon>
        <taxon>Cyclostomata</taxon>
        <taxon>Myxini</taxon>
        <taxon>Myxiniformes</taxon>
        <taxon>Myxinidae</taxon>
        <taxon>Eptatretinae</taxon>
        <taxon>Eptatretus</taxon>
    </lineage>
</organism>
<reference evidence="1" key="1">
    <citation type="submission" date="2025-08" db="UniProtKB">
        <authorList>
            <consortium name="Ensembl"/>
        </authorList>
    </citation>
    <scope>IDENTIFICATION</scope>
</reference>
<protein>
    <submittedName>
        <fullName evidence="1">Uncharacterized protein</fullName>
    </submittedName>
</protein>
<reference evidence="1" key="2">
    <citation type="submission" date="2025-09" db="UniProtKB">
        <authorList>
            <consortium name="Ensembl"/>
        </authorList>
    </citation>
    <scope>IDENTIFICATION</scope>
</reference>
<evidence type="ECO:0000313" key="1">
    <source>
        <dbReference type="Ensembl" id="ENSEBUP00000001704.1"/>
    </source>
</evidence>
<name>A0A8C4N3N0_EPTBU</name>
<dbReference type="Proteomes" id="UP000694388">
    <property type="component" value="Unplaced"/>
</dbReference>
<accession>A0A8C4N3N0</accession>
<evidence type="ECO:0000313" key="2">
    <source>
        <dbReference type="Proteomes" id="UP000694388"/>
    </source>
</evidence>
<proteinExistence type="predicted"/>
<sequence length="180" mass="20154">MHVHLIELCLYLVFEHRIIKMLHFALFYSVVTEIDQHPKNTATSIDTKAATSDETAEVNPCLLVPACAPIATSESASSLSLQEKVDFVQNVTQKFGFPRAHSAAPGSLVMRIVELALREQPVDVEKLRLSLLKQMERAEVRLEGLQVMLKLLQKRQLLPSVRYALLCGWLRLLPEGSAHG</sequence>
<keyword evidence="2" id="KW-1185">Reference proteome</keyword>